<dbReference type="InterPro" id="IPR001881">
    <property type="entry name" value="EGF-like_Ca-bd_dom"/>
</dbReference>
<keyword evidence="3" id="KW-1003">Cell membrane</keyword>
<keyword evidence="4 23" id="KW-0245">EGF-like domain</keyword>
<evidence type="ECO:0000256" key="9">
    <source>
        <dbReference type="ARBA" id="ARBA00022734"/>
    </source>
</evidence>
<dbReference type="PROSITE" id="PS50026">
    <property type="entry name" value="EGF_3"/>
    <property type="match status" value="1"/>
</dbReference>
<feature type="disulfide bond" evidence="23">
    <location>
        <begin position="172"/>
        <end position="181"/>
    </location>
</feature>
<proteinExistence type="inferred from homology"/>
<dbReference type="SUPFAM" id="SSF56436">
    <property type="entry name" value="C-type lectin-like"/>
    <property type="match status" value="1"/>
</dbReference>
<dbReference type="InterPro" id="IPR018378">
    <property type="entry name" value="C-type_lectin_CS"/>
</dbReference>
<comment type="function">
    <text evidence="22">Cell-surface glycoprotein having a role in immunoadhesion. Mediates in the adhesion of blood neutrophils in cytokine-activated endothelium through interaction with SELPLG/PSGL1. May have a role in capillary morphogenesis.</text>
</comment>
<evidence type="ECO:0000256" key="22">
    <source>
        <dbReference type="ARBA" id="ARBA00045695"/>
    </source>
</evidence>
<dbReference type="GO" id="GO:0005905">
    <property type="term" value="C:clathrin-coated pit"/>
    <property type="evidence" value="ECO:0007669"/>
    <property type="project" value="Ensembl"/>
</dbReference>
<sequence length="619" mass="67355">MKATAGVMNASRFLSALVFVLLAGESTAWYYNASSELMTYDEASAYCQRDYTHLVAIQNKEEINYLNSNLKHSPSYYWIGIRKVNSAWVWVGTGKPLTEEAQNWAPGEPNNKQRNEDCVEIYIQRTKDSGMWNDERCNKKKLALCYTASCTNASCSGHGECIETINSYTCKCHPGFLGPNCEQAVTCKPQEHPDYGSLNCSHPFGLFSYNSSCSFGCKRGYLPSSMETTVRCTSSGEWSAPAPACHVVECEALTHPAHGIRKCSSNPGSYPWNTTCTFDCAEGYRRVGAQNLQCTSSGIWDNETPSCKAVTCDAIPQPQNGFVSCSHSTAGELAFKSSCNFTCEQSFTLQGPAQVECSAQGQWTPQIPVCKAVQCEALSVPQRGVMKCLPSASGPFQNGSSCEFSCEEGFELKGSRRLQCGPRGEWDSKKPTCSAVKCDDVPQPQNGVMECAHATTGEFTYKSSCAFQCNEGFSLHGSAQLECTSQGKWTQEVPSCQVVQCPSLDVPGKMNMSCSGTAVFGTVCEFTCPDDWTLNGSAVLTCGATGRWSGMPPTCEAPVSPTRPLVVALSAAGTSLLTSSSLLYLLMRYFRKKAKKFVPASSCQSLQSFENYHVPSYNI</sequence>
<evidence type="ECO:0000256" key="19">
    <source>
        <dbReference type="ARBA" id="ARBA00041401"/>
    </source>
</evidence>
<dbReference type="FunFam" id="2.10.25.10:FF:000176">
    <property type="entry name" value="Selectin P"/>
    <property type="match status" value="1"/>
</dbReference>
<evidence type="ECO:0000256" key="6">
    <source>
        <dbReference type="ARBA" id="ARBA00022692"/>
    </source>
</evidence>
<dbReference type="FunFam" id="2.10.70.10:FF:000001">
    <property type="entry name" value="Selectin P"/>
    <property type="match status" value="5"/>
</dbReference>
<dbReference type="GO" id="GO:0043274">
    <property type="term" value="F:phospholipase binding"/>
    <property type="evidence" value="ECO:0007669"/>
    <property type="project" value="Ensembl"/>
</dbReference>
<dbReference type="InterPro" id="IPR002396">
    <property type="entry name" value="Selectin_superfamily"/>
</dbReference>
<dbReference type="InterPro" id="IPR050350">
    <property type="entry name" value="Compl-Cell_Adhes-Reg"/>
</dbReference>
<reference evidence="30" key="2">
    <citation type="submission" date="2025-09" db="UniProtKB">
        <authorList>
            <consortium name="Ensembl"/>
        </authorList>
    </citation>
    <scope>IDENTIFICATION</scope>
</reference>
<dbReference type="SMART" id="SM00181">
    <property type="entry name" value="EGF"/>
    <property type="match status" value="1"/>
</dbReference>
<keyword evidence="11" id="KW-0106">Calcium</keyword>
<dbReference type="Proteomes" id="UP000694415">
    <property type="component" value="Unplaced"/>
</dbReference>
<dbReference type="GO" id="GO:1903238">
    <property type="term" value="P:positive regulation of leukocyte tethering or rolling"/>
    <property type="evidence" value="ECO:0007669"/>
    <property type="project" value="Ensembl"/>
</dbReference>
<keyword evidence="6 25" id="KW-0812">Transmembrane</keyword>
<evidence type="ECO:0000256" key="18">
    <source>
        <dbReference type="ARBA" id="ARBA00040812"/>
    </source>
</evidence>
<feature type="domain" description="C-type lectin" evidence="28">
    <location>
        <begin position="31"/>
        <end position="146"/>
    </location>
</feature>
<evidence type="ECO:0000256" key="11">
    <source>
        <dbReference type="ARBA" id="ARBA00022837"/>
    </source>
</evidence>
<dbReference type="GO" id="GO:0005615">
    <property type="term" value="C:extracellular space"/>
    <property type="evidence" value="ECO:0007669"/>
    <property type="project" value="Ensembl"/>
</dbReference>
<dbReference type="GO" id="GO:0002687">
    <property type="term" value="P:positive regulation of leukocyte migration"/>
    <property type="evidence" value="ECO:0007669"/>
    <property type="project" value="Ensembl"/>
</dbReference>
<dbReference type="AlphaFoldDB" id="A0A8C6HTQ3"/>
<feature type="disulfide bond" evidence="24">
    <location>
        <begin position="469"/>
        <end position="496"/>
    </location>
</feature>
<dbReference type="CDD" id="cd03592">
    <property type="entry name" value="CLECT_selectins_like"/>
    <property type="match status" value="1"/>
</dbReference>
<evidence type="ECO:0000256" key="26">
    <source>
        <dbReference type="SAM" id="SignalP"/>
    </source>
</evidence>
<dbReference type="GO" id="GO:0070555">
    <property type="term" value="P:response to interleukin-1"/>
    <property type="evidence" value="ECO:0007669"/>
    <property type="project" value="Ensembl"/>
</dbReference>
<feature type="disulfide bond" evidence="24">
    <location>
        <begin position="280"/>
        <end position="307"/>
    </location>
</feature>
<evidence type="ECO:0000256" key="16">
    <source>
        <dbReference type="ARBA" id="ARBA00023180"/>
    </source>
</evidence>
<evidence type="ECO:0000256" key="10">
    <source>
        <dbReference type="ARBA" id="ARBA00022737"/>
    </source>
</evidence>
<dbReference type="GO" id="GO:0070492">
    <property type="term" value="F:oligosaccharide binding"/>
    <property type="evidence" value="ECO:0007669"/>
    <property type="project" value="Ensembl"/>
</dbReference>
<dbReference type="InterPro" id="IPR035976">
    <property type="entry name" value="Sushi/SCR/CCP_sf"/>
</dbReference>
<dbReference type="PANTHER" id="PTHR19325:SF493">
    <property type="entry name" value="E-SELECTIN"/>
    <property type="match status" value="1"/>
</dbReference>
<reference evidence="30" key="1">
    <citation type="submission" date="2025-08" db="UniProtKB">
        <authorList>
            <consortium name="Ensembl"/>
        </authorList>
    </citation>
    <scope>IDENTIFICATION</scope>
</reference>
<evidence type="ECO:0000259" key="29">
    <source>
        <dbReference type="PROSITE" id="PS50923"/>
    </source>
</evidence>
<evidence type="ECO:0000256" key="5">
    <source>
        <dbReference type="ARBA" id="ARBA00022659"/>
    </source>
</evidence>
<feature type="domain" description="EGF-like" evidence="27">
    <location>
        <begin position="146"/>
        <end position="182"/>
    </location>
</feature>
<evidence type="ECO:0000256" key="13">
    <source>
        <dbReference type="ARBA" id="ARBA00022989"/>
    </source>
</evidence>
<dbReference type="GO" id="GO:0050901">
    <property type="term" value="P:leukocyte tethering or rolling"/>
    <property type="evidence" value="ECO:0007669"/>
    <property type="project" value="Ensembl"/>
</dbReference>
<dbReference type="GO" id="GO:0030863">
    <property type="term" value="C:cortical cytoskeleton"/>
    <property type="evidence" value="ECO:0007669"/>
    <property type="project" value="Ensembl"/>
</dbReference>
<dbReference type="SUPFAM" id="SSF57535">
    <property type="entry name" value="Complement control module/SCR domain"/>
    <property type="match status" value="6"/>
</dbReference>
<dbReference type="FunFam" id="3.10.100.10:FF:000007">
    <property type="entry name" value="L-selectin"/>
    <property type="match status" value="1"/>
</dbReference>
<evidence type="ECO:0000256" key="3">
    <source>
        <dbReference type="ARBA" id="ARBA00022475"/>
    </source>
</evidence>
<keyword evidence="8 26" id="KW-0732">Signal</keyword>
<organism evidence="30 31">
    <name type="scientific">Mus spicilegus</name>
    <name type="common">Mound-building mouse</name>
    <dbReference type="NCBI Taxonomy" id="10103"/>
    <lineage>
        <taxon>Eukaryota</taxon>
        <taxon>Metazoa</taxon>
        <taxon>Chordata</taxon>
        <taxon>Craniata</taxon>
        <taxon>Vertebrata</taxon>
        <taxon>Euteleostomi</taxon>
        <taxon>Mammalia</taxon>
        <taxon>Eutheria</taxon>
        <taxon>Euarchontoglires</taxon>
        <taxon>Glires</taxon>
        <taxon>Rodentia</taxon>
        <taxon>Myomorpha</taxon>
        <taxon>Muroidea</taxon>
        <taxon>Muridae</taxon>
        <taxon>Murinae</taxon>
        <taxon>Mus</taxon>
        <taxon>Mus</taxon>
    </lineage>
</organism>
<dbReference type="Gene3D" id="2.10.70.10">
    <property type="entry name" value="Complement Module, domain 1"/>
    <property type="match status" value="6"/>
</dbReference>
<dbReference type="GO" id="GO:0005901">
    <property type="term" value="C:caveola"/>
    <property type="evidence" value="ECO:0007669"/>
    <property type="project" value="Ensembl"/>
</dbReference>
<evidence type="ECO:0000256" key="20">
    <source>
        <dbReference type="ARBA" id="ARBA00042113"/>
    </source>
</evidence>
<dbReference type="GO" id="GO:0004888">
    <property type="term" value="F:transmembrane signaling receptor activity"/>
    <property type="evidence" value="ECO:0007669"/>
    <property type="project" value="Ensembl"/>
</dbReference>
<dbReference type="GO" id="GO:0007157">
    <property type="term" value="P:heterophilic cell-cell adhesion via plasma membrane cell adhesion molecules"/>
    <property type="evidence" value="ECO:0007669"/>
    <property type="project" value="Ensembl"/>
</dbReference>
<protein>
    <recommendedName>
        <fullName evidence="18">E-selectin</fullName>
    </recommendedName>
    <alternativeName>
        <fullName evidence="19">CD62 antigen-like family member E</fullName>
    </alternativeName>
    <alternativeName>
        <fullName evidence="20">Endothelial leukocyte adhesion molecule 1</fullName>
    </alternativeName>
    <alternativeName>
        <fullName evidence="21">Leukocyte-endothelial cell adhesion molecule 2</fullName>
    </alternativeName>
</protein>
<evidence type="ECO:0000259" key="27">
    <source>
        <dbReference type="PROSITE" id="PS50026"/>
    </source>
</evidence>
<dbReference type="SMART" id="SM00179">
    <property type="entry name" value="EGF_CA"/>
    <property type="match status" value="1"/>
</dbReference>
<evidence type="ECO:0000256" key="24">
    <source>
        <dbReference type="PROSITE-ProRule" id="PRU00302"/>
    </source>
</evidence>
<dbReference type="CDD" id="cd00054">
    <property type="entry name" value="EGF_CA"/>
    <property type="match status" value="1"/>
</dbReference>
<dbReference type="GeneTree" id="ENSGT00940000160168"/>
<dbReference type="InterPro" id="IPR033991">
    <property type="entry name" value="Selectin_CTLD"/>
</dbReference>
<comment type="similarity">
    <text evidence="2">Belongs to the selectin/LECAM family.</text>
</comment>
<dbReference type="Pfam" id="PF00059">
    <property type="entry name" value="Lectin_C"/>
    <property type="match status" value="1"/>
</dbReference>
<dbReference type="Pfam" id="PF00084">
    <property type="entry name" value="Sushi"/>
    <property type="match status" value="6"/>
</dbReference>
<dbReference type="PANTHER" id="PTHR19325">
    <property type="entry name" value="COMPLEMENT COMPONENT-RELATED SUSHI DOMAIN-CONTAINING"/>
    <property type="match status" value="1"/>
</dbReference>
<evidence type="ECO:0000256" key="25">
    <source>
        <dbReference type="SAM" id="Phobius"/>
    </source>
</evidence>
<dbReference type="InterPro" id="IPR016187">
    <property type="entry name" value="CTDL_fold"/>
</dbReference>
<dbReference type="PROSITE" id="PS50041">
    <property type="entry name" value="C_TYPE_LECTIN_2"/>
    <property type="match status" value="1"/>
</dbReference>
<feature type="disulfide bond" evidence="24">
    <location>
        <begin position="406"/>
        <end position="433"/>
    </location>
</feature>
<evidence type="ECO:0000256" key="14">
    <source>
        <dbReference type="ARBA" id="ARBA00023136"/>
    </source>
</evidence>
<evidence type="ECO:0000256" key="12">
    <source>
        <dbReference type="ARBA" id="ARBA00022889"/>
    </source>
</evidence>
<keyword evidence="15 23" id="KW-1015">Disulfide bond</keyword>
<keyword evidence="14 25" id="KW-0472">Membrane</keyword>
<dbReference type="GO" id="GO:0048471">
    <property type="term" value="C:perinuclear region of cytoplasm"/>
    <property type="evidence" value="ECO:0007669"/>
    <property type="project" value="Ensembl"/>
</dbReference>
<evidence type="ECO:0000256" key="4">
    <source>
        <dbReference type="ARBA" id="ARBA00022536"/>
    </source>
</evidence>
<dbReference type="InterPro" id="IPR000742">
    <property type="entry name" value="EGF"/>
</dbReference>
<keyword evidence="13 25" id="KW-1133">Transmembrane helix</keyword>
<evidence type="ECO:0000256" key="7">
    <source>
        <dbReference type="ARBA" id="ARBA00022723"/>
    </source>
</evidence>
<keyword evidence="12" id="KW-0130">Cell adhesion</keyword>
<feature type="domain" description="Sushi" evidence="29">
    <location>
        <begin position="185"/>
        <end position="247"/>
    </location>
</feature>
<evidence type="ECO:0000256" key="15">
    <source>
        <dbReference type="ARBA" id="ARBA00023157"/>
    </source>
</evidence>
<evidence type="ECO:0000256" key="21">
    <source>
        <dbReference type="ARBA" id="ARBA00043124"/>
    </source>
</evidence>
<dbReference type="Ensembl" id="ENSMSIT00000033348.1">
    <property type="protein sequence ID" value="ENSMSIP00000026432.1"/>
    <property type="gene ID" value="ENSMSIG00000022309.1"/>
</dbReference>
<keyword evidence="9" id="KW-0430">Lectin</keyword>
<dbReference type="GO" id="GO:0033691">
    <property type="term" value="F:sialic acid binding"/>
    <property type="evidence" value="ECO:0007669"/>
    <property type="project" value="Ensembl"/>
</dbReference>
<comment type="subunit">
    <text evidence="17">Interacts with SELPLG/PSGL1 and PODXL2 through the sialyl Lewis X epitope. SELPLG sulfation appears not to be required for this interaction.</text>
</comment>
<dbReference type="PRINTS" id="PR00343">
    <property type="entry name" value="SELECTIN"/>
</dbReference>
<dbReference type="InterPro" id="IPR000436">
    <property type="entry name" value="Sushi_SCR_CCP_dom"/>
</dbReference>
<feature type="disulfide bond" evidence="24">
    <location>
        <begin position="343"/>
        <end position="370"/>
    </location>
</feature>
<feature type="disulfide bond" evidence="24">
    <location>
        <begin position="528"/>
        <end position="555"/>
    </location>
</feature>
<dbReference type="InterPro" id="IPR016186">
    <property type="entry name" value="C-type_lectin-like/link_sf"/>
</dbReference>
<evidence type="ECO:0000313" key="31">
    <source>
        <dbReference type="Proteomes" id="UP000694415"/>
    </source>
</evidence>
<feature type="signal peptide" evidence="26">
    <location>
        <begin position="1"/>
        <end position="28"/>
    </location>
</feature>
<keyword evidence="7" id="KW-0479">Metal-binding</keyword>
<dbReference type="GO" id="GO:0007200">
    <property type="term" value="P:phospholipase C-activating G protein-coupled receptor signaling pathway"/>
    <property type="evidence" value="ECO:0007669"/>
    <property type="project" value="Ensembl"/>
</dbReference>
<dbReference type="GO" id="GO:0002092">
    <property type="term" value="P:positive regulation of receptor internalization"/>
    <property type="evidence" value="ECO:0007669"/>
    <property type="project" value="Ensembl"/>
</dbReference>
<dbReference type="PROSITE" id="PS00615">
    <property type="entry name" value="C_TYPE_LECTIN_1"/>
    <property type="match status" value="1"/>
</dbReference>
<accession>A0A8C6HTQ3</accession>
<comment type="subcellular location">
    <subcellularLocation>
        <location evidence="1">Cell membrane</location>
        <topology evidence="1">Single-pass type I membrane protein</topology>
    </subcellularLocation>
</comment>
<dbReference type="Gene3D" id="3.10.100.10">
    <property type="entry name" value="Mannose-Binding Protein A, subunit A"/>
    <property type="match status" value="1"/>
</dbReference>
<dbReference type="PROSITE" id="PS01186">
    <property type="entry name" value="EGF_2"/>
    <property type="match status" value="1"/>
</dbReference>
<feature type="domain" description="Sushi" evidence="29">
    <location>
        <begin position="310"/>
        <end position="372"/>
    </location>
</feature>
<feature type="domain" description="Sushi" evidence="29">
    <location>
        <begin position="499"/>
        <end position="557"/>
    </location>
</feature>
<feature type="domain" description="Sushi" evidence="29">
    <location>
        <begin position="248"/>
        <end position="309"/>
    </location>
</feature>
<evidence type="ECO:0000256" key="2">
    <source>
        <dbReference type="ARBA" id="ARBA00007360"/>
    </source>
</evidence>
<feature type="transmembrane region" description="Helical" evidence="25">
    <location>
        <begin position="565"/>
        <end position="586"/>
    </location>
</feature>
<dbReference type="InterPro" id="IPR001304">
    <property type="entry name" value="C-type_lectin-like"/>
</dbReference>
<keyword evidence="5 24" id="KW-0768">Sushi</keyword>
<dbReference type="CDD" id="cd00033">
    <property type="entry name" value="CCP"/>
    <property type="match status" value="6"/>
</dbReference>
<evidence type="ECO:0000256" key="1">
    <source>
        <dbReference type="ARBA" id="ARBA00004251"/>
    </source>
</evidence>
<evidence type="ECO:0000256" key="8">
    <source>
        <dbReference type="ARBA" id="ARBA00022729"/>
    </source>
</evidence>
<dbReference type="GO" id="GO:0030029">
    <property type="term" value="P:actin filament-based process"/>
    <property type="evidence" value="ECO:0007669"/>
    <property type="project" value="Ensembl"/>
</dbReference>
<name>A0A8C6HTQ3_MUSSI</name>
<dbReference type="Pfam" id="PF00008">
    <property type="entry name" value="EGF"/>
    <property type="match status" value="1"/>
</dbReference>
<keyword evidence="16" id="KW-0325">Glycoprotein</keyword>
<evidence type="ECO:0000256" key="23">
    <source>
        <dbReference type="PROSITE-ProRule" id="PRU00076"/>
    </source>
</evidence>
<dbReference type="SMART" id="SM00034">
    <property type="entry name" value="CLECT"/>
    <property type="match status" value="1"/>
</dbReference>
<feature type="domain" description="Sushi" evidence="29">
    <location>
        <begin position="386"/>
        <end position="435"/>
    </location>
</feature>
<comment type="caution">
    <text evidence="23">Lacks conserved residue(s) required for the propagation of feature annotation.</text>
</comment>
<dbReference type="PROSITE" id="PS50923">
    <property type="entry name" value="SUSHI"/>
    <property type="match status" value="6"/>
</dbReference>
<feature type="domain" description="Sushi" evidence="29">
    <location>
        <begin position="436"/>
        <end position="498"/>
    </location>
</feature>
<dbReference type="GO" id="GO:0005509">
    <property type="term" value="F:calcium ion binding"/>
    <property type="evidence" value="ECO:0007669"/>
    <property type="project" value="InterPro"/>
</dbReference>
<keyword evidence="31" id="KW-1185">Reference proteome</keyword>
<keyword evidence="10" id="KW-0677">Repeat</keyword>
<evidence type="ECO:0000256" key="17">
    <source>
        <dbReference type="ARBA" id="ARBA00038738"/>
    </source>
</evidence>
<feature type="chain" id="PRO_5034257986" description="E-selectin" evidence="26">
    <location>
        <begin position="29"/>
        <end position="619"/>
    </location>
</feature>
<evidence type="ECO:0000313" key="30">
    <source>
        <dbReference type="Ensembl" id="ENSMSIP00000026432.1"/>
    </source>
</evidence>
<evidence type="ECO:0000259" key="28">
    <source>
        <dbReference type="PROSITE" id="PS50041"/>
    </source>
</evidence>
<dbReference type="PROSITE" id="PS00022">
    <property type="entry name" value="EGF_1"/>
    <property type="match status" value="1"/>
</dbReference>
<dbReference type="SMART" id="SM00032">
    <property type="entry name" value="CCP"/>
    <property type="match status" value="6"/>
</dbReference>